<dbReference type="Proteomes" id="UP000297475">
    <property type="component" value="Unassembled WGS sequence"/>
</dbReference>
<evidence type="ECO:0000313" key="9">
    <source>
        <dbReference type="Proteomes" id="UP000297475"/>
    </source>
</evidence>
<dbReference type="CDD" id="cd00751">
    <property type="entry name" value="thiolase"/>
    <property type="match status" value="1"/>
</dbReference>
<feature type="active site" description="Acyl-thioester intermediate" evidence="4">
    <location>
        <position position="95"/>
    </location>
</feature>
<dbReference type="InterPro" id="IPR020617">
    <property type="entry name" value="Thiolase_C"/>
</dbReference>
<organism evidence="8 9">
    <name type="scientific">Natronospirillum operosum</name>
    <dbReference type="NCBI Taxonomy" id="2759953"/>
    <lineage>
        <taxon>Bacteria</taxon>
        <taxon>Pseudomonadati</taxon>
        <taxon>Pseudomonadota</taxon>
        <taxon>Gammaproteobacteria</taxon>
        <taxon>Oceanospirillales</taxon>
        <taxon>Natronospirillaceae</taxon>
        <taxon>Natronospirillum</taxon>
    </lineage>
</organism>
<evidence type="ECO:0000313" key="8">
    <source>
        <dbReference type="EMBL" id="TGG92438.1"/>
    </source>
</evidence>
<dbReference type="EMBL" id="SRMF01000005">
    <property type="protein sequence ID" value="TGG92438.1"/>
    <property type="molecule type" value="Genomic_DNA"/>
</dbReference>
<feature type="active site" description="Proton acceptor" evidence="4">
    <location>
        <position position="349"/>
    </location>
</feature>
<dbReference type="InterPro" id="IPR016039">
    <property type="entry name" value="Thiolase-like"/>
</dbReference>
<dbReference type="NCBIfam" id="TIGR01930">
    <property type="entry name" value="AcCoA-C-Actrans"/>
    <property type="match status" value="1"/>
</dbReference>
<keyword evidence="9" id="KW-1185">Reference proteome</keyword>
<dbReference type="PANTHER" id="PTHR18919:SF140">
    <property type="entry name" value="ACETYL-COA C-ACETYLTRANSFERASE (ACETOACETYL-COA THIOLASE) (ACAB-5)"/>
    <property type="match status" value="1"/>
</dbReference>
<protein>
    <submittedName>
        <fullName evidence="8">Acetyl-CoA C-acyltransferase</fullName>
        <ecNumber evidence="8">2.3.1.16</ecNumber>
    </submittedName>
</protein>
<sequence>MKPVYLTHYRRTAFSRAHPKKTHVDALADWPADRLLAHLIDCSLDATGVAPDQVDDLSLGCALPVKEQWSFGGRYPLLQSRLGDQAASRMIDQQCGSSLAALRFGMMSIGCGAADIALAGGYEQMTRVPMGPALFKEGTLGVPVLPEHTGKSYEMDVVLNMGLTAERLAAKSGIARTQMDEFACRSHARAHQAQQQGFLAGEIEPVTVSDGHAFDQDAAIRPDTDMTSLAQLKPAFSEGGAITAGNSSPLTSGASLAMLMSETAVAQTGVRPLARILASVDRGTQPELMGQGVVPAVERLLKQTNLTVADIDLWEINEAFSVVPLYAQQQLGIEDARLNMHGGALALGHPLGATGARLVGTLVRGLAKTGARYGIAAACIGGGQGIALLTERVGSSRA</sequence>
<evidence type="ECO:0000259" key="7">
    <source>
        <dbReference type="Pfam" id="PF02803"/>
    </source>
</evidence>
<name>A0A4Z0W8T4_9GAMM</name>
<dbReference type="PIRSF" id="PIRSF000429">
    <property type="entry name" value="Ac-CoA_Ac_transf"/>
    <property type="match status" value="1"/>
</dbReference>
<dbReference type="InterPro" id="IPR020610">
    <property type="entry name" value="Thiolase_AS"/>
</dbReference>
<evidence type="ECO:0000256" key="4">
    <source>
        <dbReference type="PIRSR" id="PIRSR000429-1"/>
    </source>
</evidence>
<dbReference type="Pfam" id="PF00108">
    <property type="entry name" value="Thiolase_N"/>
    <property type="match status" value="1"/>
</dbReference>
<dbReference type="Gene3D" id="3.40.47.10">
    <property type="match status" value="1"/>
</dbReference>
<dbReference type="Pfam" id="PF02803">
    <property type="entry name" value="Thiolase_C"/>
    <property type="match status" value="1"/>
</dbReference>
<comment type="similarity">
    <text evidence="1 5">Belongs to the thiolase-like superfamily. Thiolase family.</text>
</comment>
<comment type="caution">
    <text evidence="8">The sequence shown here is derived from an EMBL/GenBank/DDBJ whole genome shotgun (WGS) entry which is preliminary data.</text>
</comment>
<gene>
    <name evidence="8" type="ORF">E4656_13255</name>
</gene>
<keyword evidence="2 5" id="KW-0808">Transferase</keyword>
<feature type="domain" description="Thiolase C-terminal" evidence="7">
    <location>
        <begin position="271"/>
        <end position="391"/>
    </location>
</feature>
<reference evidence="8 9" key="1">
    <citation type="submission" date="2019-04" db="EMBL/GenBank/DDBJ databases">
        <title>Natronospirillum operosus gen. nov., sp. nov., a haloalkaliphilic satellite isolated from decaying biomass of laboratory culture of cyanobacterium Geitlerinema sp. and proposal of Natronospirillaceae fam. nov. and Saccharospirillaceae fam. nov.</title>
        <authorList>
            <person name="Kevbrin V."/>
            <person name="Boltyanskaya Y."/>
            <person name="Koziaeva V."/>
            <person name="Grouzdev D.S."/>
            <person name="Park M."/>
            <person name="Cho J."/>
        </authorList>
    </citation>
    <scope>NUCLEOTIDE SEQUENCE [LARGE SCALE GENOMIC DNA]</scope>
    <source>
        <strain evidence="8 9">G-116</strain>
    </source>
</reference>
<evidence type="ECO:0000256" key="3">
    <source>
        <dbReference type="ARBA" id="ARBA00023315"/>
    </source>
</evidence>
<dbReference type="AlphaFoldDB" id="A0A4Z0W8T4"/>
<proteinExistence type="inferred from homology"/>
<evidence type="ECO:0000256" key="2">
    <source>
        <dbReference type="ARBA" id="ARBA00022679"/>
    </source>
</evidence>
<dbReference type="SUPFAM" id="SSF53901">
    <property type="entry name" value="Thiolase-like"/>
    <property type="match status" value="2"/>
</dbReference>
<evidence type="ECO:0000259" key="6">
    <source>
        <dbReference type="Pfam" id="PF00108"/>
    </source>
</evidence>
<dbReference type="InterPro" id="IPR020616">
    <property type="entry name" value="Thiolase_N"/>
</dbReference>
<dbReference type="PANTHER" id="PTHR18919">
    <property type="entry name" value="ACETYL-COA C-ACYLTRANSFERASE"/>
    <property type="match status" value="1"/>
</dbReference>
<dbReference type="RefSeq" id="WP_135483771.1">
    <property type="nucleotide sequence ID" value="NZ_SRMF01000005.1"/>
</dbReference>
<dbReference type="EC" id="2.3.1.16" evidence="8"/>
<dbReference type="GO" id="GO:0003988">
    <property type="term" value="F:acetyl-CoA C-acyltransferase activity"/>
    <property type="evidence" value="ECO:0007669"/>
    <property type="project" value="UniProtKB-EC"/>
</dbReference>
<evidence type="ECO:0000256" key="1">
    <source>
        <dbReference type="ARBA" id="ARBA00010982"/>
    </source>
</evidence>
<evidence type="ECO:0000256" key="5">
    <source>
        <dbReference type="RuleBase" id="RU003557"/>
    </source>
</evidence>
<accession>A0A4Z0W8T4</accession>
<feature type="domain" description="Thiolase N-terminal" evidence="6">
    <location>
        <begin position="24"/>
        <end position="262"/>
    </location>
</feature>
<dbReference type="InterPro" id="IPR020613">
    <property type="entry name" value="Thiolase_CS"/>
</dbReference>
<dbReference type="OrthoDB" id="9764638at2"/>
<keyword evidence="3 5" id="KW-0012">Acyltransferase</keyword>
<dbReference type="InterPro" id="IPR002155">
    <property type="entry name" value="Thiolase"/>
</dbReference>
<dbReference type="PROSITE" id="PS00737">
    <property type="entry name" value="THIOLASE_2"/>
    <property type="match status" value="1"/>
</dbReference>
<dbReference type="PROSITE" id="PS00099">
    <property type="entry name" value="THIOLASE_3"/>
    <property type="match status" value="1"/>
</dbReference>
<feature type="active site" description="Proton acceptor" evidence="4">
    <location>
        <position position="379"/>
    </location>
</feature>